<accession>A0A7Y9DTK9</accession>
<feature type="region of interest" description="Disordered" evidence="1">
    <location>
        <begin position="1"/>
        <end position="25"/>
    </location>
</feature>
<sequence>MQLPGPAGMPHVHLAERPADRMRPPRREVYAMQVSRPAGMPHVHLGKRG</sequence>
<gene>
    <name evidence="2" type="ORF">BJ983_001370</name>
</gene>
<evidence type="ECO:0000256" key="1">
    <source>
        <dbReference type="SAM" id="MobiDB-lite"/>
    </source>
</evidence>
<keyword evidence="3" id="KW-1185">Reference proteome</keyword>
<feature type="compositionally biased region" description="Basic and acidic residues" evidence="1">
    <location>
        <begin position="13"/>
        <end position="25"/>
    </location>
</feature>
<reference evidence="2 3" key="1">
    <citation type="submission" date="2020-07" db="EMBL/GenBank/DDBJ databases">
        <title>Sequencing the genomes of 1000 actinobacteria strains.</title>
        <authorList>
            <person name="Klenk H.-P."/>
        </authorList>
    </citation>
    <scope>NUCLEOTIDE SEQUENCE [LARGE SCALE GENOMIC DNA]</scope>
    <source>
        <strain evidence="2 3">DSM 45772</strain>
    </source>
</reference>
<dbReference type="EMBL" id="JACCBN010000001">
    <property type="protein sequence ID" value="NYD35268.1"/>
    <property type="molecule type" value="Genomic_DNA"/>
</dbReference>
<comment type="caution">
    <text evidence="2">The sequence shown here is derived from an EMBL/GenBank/DDBJ whole genome shotgun (WGS) entry which is preliminary data.</text>
</comment>
<proteinExistence type="predicted"/>
<evidence type="ECO:0000313" key="3">
    <source>
        <dbReference type="Proteomes" id="UP000535890"/>
    </source>
</evidence>
<protein>
    <submittedName>
        <fullName evidence="2">Uncharacterized protein</fullName>
    </submittedName>
</protein>
<dbReference type="Proteomes" id="UP000535890">
    <property type="component" value="Unassembled WGS sequence"/>
</dbReference>
<name>A0A7Y9DTK9_9PSEU</name>
<evidence type="ECO:0000313" key="2">
    <source>
        <dbReference type="EMBL" id="NYD35268.1"/>
    </source>
</evidence>
<organism evidence="2 3">
    <name type="scientific">Actinomycetospora corticicola</name>
    <dbReference type="NCBI Taxonomy" id="663602"/>
    <lineage>
        <taxon>Bacteria</taxon>
        <taxon>Bacillati</taxon>
        <taxon>Actinomycetota</taxon>
        <taxon>Actinomycetes</taxon>
        <taxon>Pseudonocardiales</taxon>
        <taxon>Pseudonocardiaceae</taxon>
        <taxon>Actinomycetospora</taxon>
    </lineage>
</organism>
<dbReference type="AlphaFoldDB" id="A0A7Y9DTK9"/>